<dbReference type="InterPro" id="IPR011701">
    <property type="entry name" value="MFS"/>
</dbReference>
<proteinExistence type="predicted"/>
<dbReference type="InterPro" id="IPR049680">
    <property type="entry name" value="FLVCR1-2_SLC49-like"/>
</dbReference>
<comment type="caution">
    <text evidence="7">The sequence shown here is derived from an EMBL/GenBank/DDBJ whole genome shotgun (WGS) entry which is preliminary data.</text>
</comment>
<evidence type="ECO:0008006" key="9">
    <source>
        <dbReference type="Google" id="ProtNLM"/>
    </source>
</evidence>
<evidence type="ECO:0000256" key="1">
    <source>
        <dbReference type="ARBA" id="ARBA00004141"/>
    </source>
</evidence>
<evidence type="ECO:0000313" key="8">
    <source>
        <dbReference type="Proteomes" id="UP000253664"/>
    </source>
</evidence>
<keyword evidence="2 6" id="KW-0812">Transmembrane</keyword>
<evidence type="ECO:0000256" key="4">
    <source>
        <dbReference type="ARBA" id="ARBA00023136"/>
    </source>
</evidence>
<dbReference type="PANTHER" id="PTHR10924:SF6">
    <property type="entry name" value="SOLUTE CARRIER FAMILY 49 MEMBER A3"/>
    <property type="match status" value="1"/>
</dbReference>
<dbReference type="PANTHER" id="PTHR10924">
    <property type="entry name" value="MAJOR FACILITATOR SUPERFAMILY PROTEIN-RELATED"/>
    <property type="match status" value="1"/>
</dbReference>
<feature type="transmembrane region" description="Helical" evidence="6">
    <location>
        <begin position="372"/>
        <end position="391"/>
    </location>
</feature>
<dbReference type="GO" id="GO:0016020">
    <property type="term" value="C:membrane"/>
    <property type="evidence" value="ECO:0007669"/>
    <property type="project" value="UniProtKB-SubCell"/>
</dbReference>
<accession>A0A367L6R3</accession>
<feature type="transmembrane region" description="Helical" evidence="6">
    <location>
        <begin position="315"/>
        <end position="331"/>
    </location>
</feature>
<keyword evidence="8" id="KW-1185">Reference proteome</keyword>
<feature type="transmembrane region" description="Helical" evidence="6">
    <location>
        <begin position="196"/>
        <end position="214"/>
    </location>
</feature>
<feature type="transmembrane region" description="Helical" evidence="6">
    <location>
        <begin position="73"/>
        <end position="92"/>
    </location>
</feature>
<evidence type="ECO:0000256" key="5">
    <source>
        <dbReference type="SAM" id="MobiDB-lite"/>
    </source>
</evidence>
<feature type="transmembrane region" description="Helical" evidence="6">
    <location>
        <begin position="246"/>
        <end position="263"/>
    </location>
</feature>
<dbReference type="GO" id="GO:0022857">
    <property type="term" value="F:transmembrane transporter activity"/>
    <property type="evidence" value="ECO:0007669"/>
    <property type="project" value="InterPro"/>
</dbReference>
<dbReference type="Gene3D" id="1.20.1250.20">
    <property type="entry name" value="MFS general substrate transporter like domains"/>
    <property type="match status" value="2"/>
</dbReference>
<sequence length="450" mass="48285">MNTITINNKDSKTETASEPTSQPAAYRTYNRRWFGLVQLSLMNMVVSVDWLTYAPVSEASSQYFNVSLTTINWLSTVFFLAFVLVSPIAIFAIHRGPKLAIVIAALLILVGNWVRYAGSSRPQRGSIVSALVGQLIVGFAQPFILAAPTRYSDLWFTDRGRVAATAMPSLANPLGGALAQLVISMLVKKAAAVSDLVLYVSIISTVCCLPAFFLPSRPPTPVGPSAEIPKLGFRQSLYVIRHSPELWIVFIPFAVNVGFFNSFSSLLNQIMVPYGYSNDDAGIGGAILIFVGLVVAAITSPLIDRTKAFVRTLKILLPLIALCYLVFIWMPETRSLVGPYIVLAVLGAASFASLPIALEFLTEVSHPLSPEVTSTIAWAAGQLFGAVFVLVSGALAQGPNATPPGNLKRALIFEGVIAAATCPLPLLLGLFGRKDKVALRRVGSRMGSPA</sequence>
<feature type="transmembrane region" description="Helical" evidence="6">
    <location>
        <begin position="411"/>
        <end position="431"/>
    </location>
</feature>
<dbReference type="InterPro" id="IPR036259">
    <property type="entry name" value="MFS_trans_sf"/>
</dbReference>
<dbReference type="Proteomes" id="UP000253664">
    <property type="component" value="Unassembled WGS sequence"/>
</dbReference>
<keyword evidence="3 6" id="KW-1133">Transmembrane helix</keyword>
<feature type="transmembrane region" description="Helical" evidence="6">
    <location>
        <begin position="99"/>
        <end position="116"/>
    </location>
</feature>
<feature type="transmembrane region" description="Helical" evidence="6">
    <location>
        <begin position="283"/>
        <end position="303"/>
    </location>
</feature>
<evidence type="ECO:0000256" key="2">
    <source>
        <dbReference type="ARBA" id="ARBA00022692"/>
    </source>
</evidence>
<evidence type="ECO:0000256" key="6">
    <source>
        <dbReference type="SAM" id="Phobius"/>
    </source>
</evidence>
<dbReference type="AlphaFoldDB" id="A0A367L6R3"/>
<feature type="transmembrane region" description="Helical" evidence="6">
    <location>
        <begin position="128"/>
        <end position="149"/>
    </location>
</feature>
<evidence type="ECO:0000313" key="7">
    <source>
        <dbReference type="EMBL" id="RCI10099.1"/>
    </source>
</evidence>
<reference evidence="7 8" key="1">
    <citation type="journal article" date="2015" name="BMC Genomics">
        <title>Insights from the genome of Ophiocordyceps polyrhachis-furcata to pathogenicity and host specificity in insect fungi.</title>
        <authorList>
            <person name="Wichadakul D."/>
            <person name="Kobmoo N."/>
            <person name="Ingsriswang S."/>
            <person name="Tangphatsornruang S."/>
            <person name="Chantasingh D."/>
            <person name="Luangsa-ard J.J."/>
            <person name="Eurwilaichitr L."/>
        </authorList>
    </citation>
    <scope>NUCLEOTIDE SEQUENCE [LARGE SCALE GENOMIC DNA]</scope>
    <source>
        <strain evidence="7 8">BCC 54312</strain>
    </source>
</reference>
<protein>
    <recommendedName>
        <fullName evidence="9">Major facilitator superfamily (MFS) profile domain-containing protein</fullName>
    </recommendedName>
</protein>
<evidence type="ECO:0000256" key="3">
    <source>
        <dbReference type="ARBA" id="ARBA00022989"/>
    </source>
</evidence>
<gene>
    <name evidence="7" type="ORF">L249_8474</name>
</gene>
<dbReference type="OrthoDB" id="422206at2759"/>
<dbReference type="Pfam" id="PF07690">
    <property type="entry name" value="MFS_1"/>
    <property type="match status" value="1"/>
</dbReference>
<feature type="transmembrane region" description="Helical" evidence="6">
    <location>
        <begin position="170"/>
        <end position="190"/>
    </location>
</feature>
<organism evidence="7 8">
    <name type="scientific">Ophiocordyceps polyrhachis-furcata BCC 54312</name>
    <dbReference type="NCBI Taxonomy" id="1330021"/>
    <lineage>
        <taxon>Eukaryota</taxon>
        <taxon>Fungi</taxon>
        <taxon>Dikarya</taxon>
        <taxon>Ascomycota</taxon>
        <taxon>Pezizomycotina</taxon>
        <taxon>Sordariomycetes</taxon>
        <taxon>Hypocreomycetidae</taxon>
        <taxon>Hypocreales</taxon>
        <taxon>Ophiocordycipitaceae</taxon>
        <taxon>Ophiocordyceps</taxon>
    </lineage>
</organism>
<feature type="region of interest" description="Disordered" evidence="5">
    <location>
        <begin position="1"/>
        <end position="23"/>
    </location>
</feature>
<feature type="transmembrane region" description="Helical" evidence="6">
    <location>
        <begin position="337"/>
        <end position="360"/>
    </location>
</feature>
<dbReference type="EMBL" id="LKCN02000013">
    <property type="protein sequence ID" value="RCI10099.1"/>
    <property type="molecule type" value="Genomic_DNA"/>
</dbReference>
<comment type="subcellular location">
    <subcellularLocation>
        <location evidence="1">Membrane</location>
        <topology evidence="1">Multi-pass membrane protein</topology>
    </subcellularLocation>
</comment>
<dbReference type="SUPFAM" id="SSF103473">
    <property type="entry name" value="MFS general substrate transporter"/>
    <property type="match status" value="1"/>
</dbReference>
<keyword evidence="4 6" id="KW-0472">Membrane</keyword>
<name>A0A367L6R3_9HYPO</name>